<evidence type="ECO:0000256" key="11">
    <source>
        <dbReference type="SAM" id="MobiDB-lite"/>
    </source>
</evidence>
<evidence type="ECO:0000256" key="6">
    <source>
        <dbReference type="ARBA" id="ARBA00022833"/>
    </source>
</evidence>
<dbReference type="GO" id="GO:0006508">
    <property type="term" value="P:proteolysis"/>
    <property type="evidence" value="ECO:0007669"/>
    <property type="project" value="UniProtKB-KW"/>
</dbReference>
<dbReference type="HOGENOM" id="CLU_823308_0_0_11"/>
<keyword evidence="6 10" id="KW-0862">Zinc</keyword>
<keyword evidence="4" id="KW-0479">Metal-binding</keyword>
<evidence type="ECO:0000259" key="13">
    <source>
        <dbReference type="Pfam" id="PF01435"/>
    </source>
</evidence>
<dbReference type="STRING" id="452652.KSE_35540"/>
<protein>
    <recommendedName>
        <fullName evidence="13">Peptidase M48 domain-containing protein</fullName>
    </recommendedName>
</protein>
<keyword evidence="7 12" id="KW-1133">Transmembrane helix</keyword>
<dbReference type="PANTHER" id="PTHR43221:SF2">
    <property type="entry name" value="PROTEASE HTPX HOMOLOG"/>
    <property type="match status" value="1"/>
</dbReference>
<comment type="cofactor">
    <cofactor evidence="10">
        <name>Zn(2+)</name>
        <dbReference type="ChEBI" id="CHEBI:29105"/>
    </cofactor>
    <text evidence="10">Binds 1 zinc ion per subunit.</text>
</comment>
<feature type="domain" description="Peptidase M48" evidence="13">
    <location>
        <begin position="64"/>
        <end position="225"/>
    </location>
</feature>
<feature type="region of interest" description="Disordered" evidence="11">
    <location>
        <begin position="245"/>
        <end position="337"/>
    </location>
</feature>
<evidence type="ECO:0000256" key="5">
    <source>
        <dbReference type="ARBA" id="ARBA00022801"/>
    </source>
</evidence>
<evidence type="ECO:0000313" key="15">
    <source>
        <dbReference type="Proteomes" id="UP000007076"/>
    </source>
</evidence>
<dbReference type="KEGG" id="ksk:KSE_35540"/>
<keyword evidence="3 12" id="KW-0812">Transmembrane</keyword>
<keyword evidence="1" id="KW-1003">Cell membrane</keyword>
<accession>E4NDS8</accession>
<evidence type="ECO:0000256" key="12">
    <source>
        <dbReference type="SAM" id="Phobius"/>
    </source>
</evidence>
<evidence type="ECO:0000256" key="10">
    <source>
        <dbReference type="RuleBase" id="RU003983"/>
    </source>
</evidence>
<keyword evidence="2 10" id="KW-0645">Protease</keyword>
<dbReference type="PATRIC" id="fig|452652.3.peg.3558"/>
<sequence length="337" mass="36110">MAALPTALISLFVVTVVTVMVDPVLGTVLPLLWLGSGALVFHPSTEQLIARRMGLREPAPAEWHRLSVVWKEVAYRAGVDPTRYQLWVQDQPELNSTATAGHIVGVTRLALERLTDAQLAAILAHELGHHVGGHTWAALLADWYGLPARTVARAAVRAVSGLFGSRHPVGVGCGCLLVAVLPLFLLDLLDLEHVWWLLLTAALAPVFTTLLRRRAEEKADDYAVVLRFGTELAAVLFQERHRLRTEGPAPAAPPRSPPPPPGWAPGWPPGPPPPPAWSPGGHPPPPPPAPPASPPPRTPHTDLEARLHRLAAFLPPEAAAALATDRGTPGTPETPPR</sequence>
<proteinExistence type="inferred from homology"/>
<evidence type="ECO:0000256" key="8">
    <source>
        <dbReference type="ARBA" id="ARBA00023049"/>
    </source>
</evidence>
<evidence type="ECO:0000256" key="9">
    <source>
        <dbReference type="ARBA" id="ARBA00023136"/>
    </source>
</evidence>
<gene>
    <name evidence="14" type="ordered locus">KSE_35540</name>
</gene>
<keyword evidence="5 10" id="KW-0378">Hydrolase</keyword>
<evidence type="ECO:0000313" key="14">
    <source>
        <dbReference type="EMBL" id="BAJ29359.1"/>
    </source>
</evidence>
<evidence type="ECO:0000256" key="2">
    <source>
        <dbReference type="ARBA" id="ARBA00022670"/>
    </source>
</evidence>
<dbReference type="Proteomes" id="UP000007076">
    <property type="component" value="Chromosome"/>
</dbReference>
<evidence type="ECO:0000256" key="7">
    <source>
        <dbReference type="ARBA" id="ARBA00022989"/>
    </source>
</evidence>
<dbReference type="InterPro" id="IPR001915">
    <property type="entry name" value="Peptidase_M48"/>
</dbReference>
<evidence type="ECO:0000256" key="1">
    <source>
        <dbReference type="ARBA" id="ARBA00022475"/>
    </source>
</evidence>
<dbReference type="InterPro" id="IPR050083">
    <property type="entry name" value="HtpX_protease"/>
</dbReference>
<feature type="compositionally biased region" description="Low complexity" evidence="11">
    <location>
        <begin position="310"/>
        <end position="331"/>
    </location>
</feature>
<evidence type="ECO:0000256" key="3">
    <source>
        <dbReference type="ARBA" id="ARBA00022692"/>
    </source>
</evidence>
<feature type="transmembrane region" description="Helical" evidence="12">
    <location>
        <begin position="194"/>
        <end position="211"/>
    </location>
</feature>
<dbReference type="AlphaFoldDB" id="E4NDS8"/>
<dbReference type="GO" id="GO:0046872">
    <property type="term" value="F:metal ion binding"/>
    <property type="evidence" value="ECO:0007669"/>
    <property type="project" value="UniProtKB-KW"/>
</dbReference>
<feature type="transmembrane region" description="Helical" evidence="12">
    <location>
        <begin position="169"/>
        <end position="188"/>
    </location>
</feature>
<organism evidence="14 15">
    <name type="scientific">Kitasatospora setae (strain ATCC 33774 / DSM 43861 / JCM 3304 / KCC A-0304 / NBRC 14216 / KM-6054)</name>
    <name type="common">Streptomyces setae</name>
    <dbReference type="NCBI Taxonomy" id="452652"/>
    <lineage>
        <taxon>Bacteria</taxon>
        <taxon>Bacillati</taxon>
        <taxon>Actinomycetota</taxon>
        <taxon>Actinomycetes</taxon>
        <taxon>Kitasatosporales</taxon>
        <taxon>Streptomycetaceae</taxon>
        <taxon>Kitasatospora</taxon>
    </lineage>
</organism>
<dbReference type="Pfam" id="PF01435">
    <property type="entry name" value="Peptidase_M48"/>
    <property type="match status" value="1"/>
</dbReference>
<feature type="transmembrane region" description="Helical" evidence="12">
    <location>
        <begin position="28"/>
        <end position="45"/>
    </location>
</feature>
<dbReference type="EMBL" id="AP010968">
    <property type="protein sequence ID" value="BAJ29359.1"/>
    <property type="molecule type" value="Genomic_DNA"/>
</dbReference>
<dbReference type="GO" id="GO:0004222">
    <property type="term" value="F:metalloendopeptidase activity"/>
    <property type="evidence" value="ECO:0007669"/>
    <property type="project" value="InterPro"/>
</dbReference>
<keyword evidence="15" id="KW-1185">Reference proteome</keyword>
<keyword evidence="9 12" id="KW-0472">Membrane</keyword>
<reference evidence="14 15" key="1">
    <citation type="journal article" date="2010" name="DNA Res.">
        <title>Genome sequence of Kitasatospora setae NBRC 14216T: an evolutionary snapshot of the family Streptomycetaceae.</title>
        <authorList>
            <person name="Ichikawa N."/>
            <person name="Oguchi A."/>
            <person name="Ikeda H."/>
            <person name="Ishikawa J."/>
            <person name="Kitani S."/>
            <person name="Watanabe Y."/>
            <person name="Nakamura S."/>
            <person name="Katano Y."/>
            <person name="Kishi E."/>
            <person name="Sasagawa M."/>
            <person name="Ankai A."/>
            <person name="Fukui S."/>
            <person name="Hashimoto Y."/>
            <person name="Kamata S."/>
            <person name="Otoguro M."/>
            <person name="Tanikawa S."/>
            <person name="Nihira T."/>
            <person name="Horinouchi S."/>
            <person name="Ohnishi Y."/>
            <person name="Hayakawa M."/>
            <person name="Kuzuyama T."/>
            <person name="Arisawa A."/>
            <person name="Nomoto F."/>
            <person name="Miura H."/>
            <person name="Takahashi Y."/>
            <person name="Fujita N."/>
        </authorList>
    </citation>
    <scope>NUCLEOTIDE SEQUENCE [LARGE SCALE GENOMIC DNA]</scope>
    <source>
        <strain evidence="15">ATCC 33774 / DSM 43861 / JCM 3304 / KCC A-0304 / NBRC 14216 / KM-6054</strain>
    </source>
</reference>
<feature type="compositionally biased region" description="Pro residues" evidence="11">
    <location>
        <begin position="250"/>
        <end position="298"/>
    </location>
</feature>
<comment type="similarity">
    <text evidence="10">Belongs to the peptidase M48 family.</text>
</comment>
<dbReference type="Gene3D" id="3.30.2010.10">
    <property type="entry name" value="Metalloproteases ('zincins'), catalytic domain"/>
    <property type="match status" value="1"/>
</dbReference>
<dbReference type="eggNOG" id="COG0501">
    <property type="taxonomic scope" value="Bacteria"/>
</dbReference>
<keyword evidence="8 10" id="KW-0482">Metalloprotease</keyword>
<dbReference type="PANTHER" id="PTHR43221">
    <property type="entry name" value="PROTEASE HTPX"/>
    <property type="match status" value="1"/>
</dbReference>
<name>E4NDS8_KITSK</name>
<evidence type="ECO:0000256" key="4">
    <source>
        <dbReference type="ARBA" id="ARBA00022723"/>
    </source>
</evidence>